<dbReference type="Proteomes" id="UP000034883">
    <property type="component" value="Chromosome"/>
</dbReference>
<dbReference type="InterPro" id="IPR012429">
    <property type="entry name" value="HGSNAT_cat"/>
</dbReference>
<feature type="transmembrane region" description="Helical" evidence="1">
    <location>
        <begin position="350"/>
        <end position="369"/>
    </location>
</feature>
<feature type="transmembrane region" description="Helical" evidence="1">
    <location>
        <begin position="159"/>
        <end position="179"/>
    </location>
</feature>
<dbReference type="Pfam" id="PF07786">
    <property type="entry name" value="HGSNAT_cat"/>
    <property type="match status" value="1"/>
</dbReference>
<feature type="transmembrane region" description="Helical" evidence="1">
    <location>
        <begin position="229"/>
        <end position="248"/>
    </location>
</feature>
<dbReference type="KEGG" id="samy:DB32_007074"/>
<dbReference type="OrthoDB" id="1418407at2"/>
<keyword evidence="1" id="KW-0812">Transmembrane</keyword>
<evidence type="ECO:0000256" key="1">
    <source>
        <dbReference type="SAM" id="Phobius"/>
    </source>
</evidence>
<keyword evidence="1" id="KW-0472">Membrane</keyword>
<keyword evidence="1" id="KW-1133">Transmembrane helix</keyword>
<dbReference type="STRING" id="927083.DB32_007074"/>
<feature type="transmembrane region" description="Helical" evidence="1">
    <location>
        <begin position="134"/>
        <end position="152"/>
    </location>
</feature>
<feature type="transmembrane region" description="Helical" evidence="1">
    <location>
        <begin position="310"/>
        <end position="330"/>
    </location>
</feature>
<feature type="domain" description="Heparan-alpha-glucosaminide N-acetyltransferase catalytic" evidence="2">
    <location>
        <begin position="16"/>
        <end position="229"/>
    </location>
</feature>
<dbReference type="AlphaFoldDB" id="A0A0F6W856"/>
<feature type="transmembrane region" description="Helical" evidence="1">
    <location>
        <begin position="199"/>
        <end position="220"/>
    </location>
</feature>
<dbReference type="RefSeq" id="WP_053236929.1">
    <property type="nucleotide sequence ID" value="NZ_CP011125.1"/>
</dbReference>
<name>A0A0F6W856_9BACT</name>
<reference evidence="3 4" key="1">
    <citation type="submission" date="2015-03" db="EMBL/GenBank/DDBJ databases">
        <title>Genome assembly of Sandaracinus amylolyticus DSM 53668.</title>
        <authorList>
            <person name="Sharma G."/>
            <person name="Subramanian S."/>
        </authorList>
    </citation>
    <scope>NUCLEOTIDE SEQUENCE [LARGE SCALE GENOMIC DNA]</scope>
    <source>
        <strain evidence="3 4">DSM 53668</strain>
    </source>
</reference>
<proteinExistence type="predicted"/>
<protein>
    <recommendedName>
        <fullName evidence="2">Heparan-alpha-glucosaminide N-acetyltransferase catalytic domain-containing protein</fullName>
    </recommendedName>
</protein>
<feature type="transmembrane region" description="Helical" evidence="1">
    <location>
        <begin position="57"/>
        <end position="78"/>
    </location>
</feature>
<gene>
    <name evidence="3" type="ORF">DB32_007074</name>
</gene>
<feature type="transmembrane region" description="Helical" evidence="1">
    <location>
        <begin position="98"/>
        <end position="122"/>
    </location>
</feature>
<accession>A0A0F6W856</accession>
<feature type="transmembrane region" description="Helical" evidence="1">
    <location>
        <begin position="268"/>
        <end position="289"/>
    </location>
</feature>
<feature type="transmembrane region" description="Helical" evidence="1">
    <location>
        <begin position="17"/>
        <end position="37"/>
    </location>
</feature>
<dbReference type="EMBL" id="CP011125">
    <property type="protein sequence ID" value="AKF09925.1"/>
    <property type="molecule type" value="Genomic_DNA"/>
</dbReference>
<organism evidence="3 4">
    <name type="scientific">Sandaracinus amylolyticus</name>
    <dbReference type="NCBI Taxonomy" id="927083"/>
    <lineage>
        <taxon>Bacteria</taxon>
        <taxon>Pseudomonadati</taxon>
        <taxon>Myxococcota</taxon>
        <taxon>Polyangia</taxon>
        <taxon>Polyangiales</taxon>
        <taxon>Sandaracinaceae</taxon>
        <taxon>Sandaracinus</taxon>
    </lineage>
</organism>
<sequence length="396" mass="44597">MAAIVETSKETKKGGRWLALDLLRFCAVFLMVQGHTFTELLDPAVRAERWYRHHMFVHGYTAPMFLFASGLAFGYTTFRTWDANLRPGPALWKRFRRYGWLLIIGYALHLPSTSLQALTSLSPERLNRWLQVDVLQHIAISLAICQLLVLVLRTPRRFVIAVGTMFTFVVLAAPIVWRWQAHEVLHPGISGFVNSSSGSLFPLVPWAGFTYAGILCAYFARNVAQPARALAWPFAIVSALVLLVPIAVNHTLWNPYGIHDFWKTSPYFFFWRLGNVLAVLTLLCFAERWMERAAVARDPSSLAGRALNQVRVVGQESLIVYVGHLLVLHGSVLNRGIRAYTGESLSLGEATFVALALFVSMLVLARVWHELKKREVRFQAMQLAAASAFVWMLVTG</sequence>
<evidence type="ECO:0000259" key="2">
    <source>
        <dbReference type="Pfam" id="PF07786"/>
    </source>
</evidence>
<evidence type="ECO:0000313" key="3">
    <source>
        <dbReference type="EMBL" id="AKF09925.1"/>
    </source>
</evidence>
<keyword evidence="4" id="KW-1185">Reference proteome</keyword>
<evidence type="ECO:0000313" key="4">
    <source>
        <dbReference type="Proteomes" id="UP000034883"/>
    </source>
</evidence>